<evidence type="ECO:0000313" key="3">
    <source>
        <dbReference type="Proteomes" id="UP000644756"/>
    </source>
</evidence>
<protein>
    <recommendedName>
        <fullName evidence="1">N-acetyltransferase domain-containing protein</fullName>
    </recommendedName>
</protein>
<dbReference type="PROSITE" id="PS51186">
    <property type="entry name" value="GNAT"/>
    <property type="match status" value="1"/>
</dbReference>
<dbReference type="Proteomes" id="UP000644756">
    <property type="component" value="Unassembled WGS sequence"/>
</dbReference>
<dbReference type="InterPro" id="IPR000182">
    <property type="entry name" value="GNAT_dom"/>
</dbReference>
<dbReference type="AlphaFoldDB" id="A0A917FYH8"/>
<dbReference type="EMBL" id="BMGR01000011">
    <property type="protein sequence ID" value="GGG14205.1"/>
    <property type="molecule type" value="Genomic_DNA"/>
</dbReference>
<feature type="domain" description="N-acetyltransferase" evidence="1">
    <location>
        <begin position="4"/>
        <end position="158"/>
    </location>
</feature>
<evidence type="ECO:0000259" key="1">
    <source>
        <dbReference type="PROSITE" id="PS51186"/>
    </source>
</evidence>
<dbReference type="Gene3D" id="3.40.630.30">
    <property type="match status" value="1"/>
</dbReference>
<reference evidence="2" key="1">
    <citation type="journal article" date="2014" name="Int. J. Syst. Evol. Microbiol.">
        <title>Complete genome sequence of Corynebacterium casei LMG S-19264T (=DSM 44701T), isolated from a smear-ripened cheese.</title>
        <authorList>
            <consortium name="US DOE Joint Genome Institute (JGI-PGF)"/>
            <person name="Walter F."/>
            <person name="Albersmeier A."/>
            <person name="Kalinowski J."/>
            <person name="Ruckert C."/>
        </authorList>
    </citation>
    <scope>NUCLEOTIDE SEQUENCE</scope>
    <source>
        <strain evidence="2">CGMCC 1.12987</strain>
    </source>
</reference>
<proteinExistence type="predicted"/>
<sequence>MEFMTYDKLDEALWPYAMDIYKQGFAEEGRKPEKLLRSMLDRGICYLHVGVDEYGMVAMAISGLVAGRKVLLIDYLAVSPQRRREGVGQRFLQKIEQWARVIGLEGMLVEVEAEPTRENEQRIRYWEKGGFTRTDYIHQYIWVPEPYLAMYYWFQPNSKLPRSGEKLFEMISSFHRQAYNRR</sequence>
<reference evidence="2" key="2">
    <citation type="submission" date="2020-09" db="EMBL/GenBank/DDBJ databases">
        <authorList>
            <person name="Sun Q."/>
            <person name="Zhou Y."/>
        </authorList>
    </citation>
    <scope>NUCLEOTIDE SEQUENCE</scope>
    <source>
        <strain evidence="2">CGMCC 1.12987</strain>
    </source>
</reference>
<gene>
    <name evidence="2" type="ORF">GCM10010916_33880</name>
</gene>
<dbReference type="CDD" id="cd04301">
    <property type="entry name" value="NAT_SF"/>
    <property type="match status" value="1"/>
</dbReference>
<dbReference type="InterPro" id="IPR016181">
    <property type="entry name" value="Acyl_CoA_acyltransferase"/>
</dbReference>
<keyword evidence="3" id="KW-1185">Reference proteome</keyword>
<comment type="caution">
    <text evidence="2">The sequence shown here is derived from an EMBL/GenBank/DDBJ whole genome shotgun (WGS) entry which is preliminary data.</text>
</comment>
<dbReference type="GO" id="GO:0016747">
    <property type="term" value="F:acyltransferase activity, transferring groups other than amino-acyl groups"/>
    <property type="evidence" value="ECO:0007669"/>
    <property type="project" value="InterPro"/>
</dbReference>
<name>A0A917FYH8_9BACL</name>
<organism evidence="2 3">
    <name type="scientific">Paenibacillus abyssi</name>
    <dbReference type="NCBI Taxonomy" id="1340531"/>
    <lineage>
        <taxon>Bacteria</taxon>
        <taxon>Bacillati</taxon>
        <taxon>Bacillota</taxon>
        <taxon>Bacilli</taxon>
        <taxon>Bacillales</taxon>
        <taxon>Paenibacillaceae</taxon>
        <taxon>Paenibacillus</taxon>
    </lineage>
</organism>
<dbReference type="Pfam" id="PF00583">
    <property type="entry name" value="Acetyltransf_1"/>
    <property type="match status" value="1"/>
</dbReference>
<evidence type="ECO:0000313" key="2">
    <source>
        <dbReference type="EMBL" id="GGG14205.1"/>
    </source>
</evidence>
<dbReference type="SUPFAM" id="SSF55729">
    <property type="entry name" value="Acyl-CoA N-acyltransferases (Nat)"/>
    <property type="match status" value="1"/>
</dbReference>
<accession>A0A917FYH8</accession>